<keyword evidence="2" id="KW-1185">Reference proteome</keyword>
<dbReference type="CDD" id="cd00761">
    <property type="entry name" value="Glyco_tranf_GTA_type"/>
    <property type="match status" value="1"/>
</dbReference>
<sequence length="266" mass="28946">MAEPFTFGIPLIARDAATDWPLVEALLGLTLKSVAAQTDLAFRVVIAGHDRPAVVPLDRRIAFIAADWPVEAVRADNLDSGRKKHLIAQRILAEGGGLLMFLDGDDWVDRRLVEAARTAIPSEALGGYIADGFMADIRAHRAIHLPDERIFDGGFQRLCGSSVVARLVPEAAEALRRDPHAVLHEHYRWPETAREHGGVAVPLPVTGAYVINSSVNHSEVHGPFSSWRRSLSTAVREAGFAMNDQFLSGFGLSAQDVARAVGRPLR</sequence>
<protein>
    <recommendedName>
        <fullName evidence="3">Glycosyltransferase 2-like domain-containing protein</fullName>
    </recommendedName>
</protein>
<evidence type="ECO:0000313" key="1">
    <source>
        <dbReference type="EMBL" id="VUD71190.1"/>
    </source>
</evidence>
<organism evidence="1 2">
    <name type="scientific">Methylobacterium symbioticum</name>
    <dbReference type="NCBI Taxonomy" id="2584084"/>
    <lineage>
        <taxon>Bacteria</taxon>
        <taxon>Pseudomonadati</taxon>
        <taxon>Pseudomonadota</taxon>
        <taxon>Alphaproteobacteria</taxon>
        <taxon>Hyphomicrobiales</taxon>
        <taxon>Methylobacteriaceae</taxon>
        <taxon>Methylobacterium</taxon>
    </lineage>
</organism>
<evidence type="ECO:0008006" key="3">
    <source>
        <dbReference type="Google" id="ProtNLM"/>
    </source>
</evidence>
<reference evidence="1 2" key="1">
    <citation type="submission" date="2019-06" db="EMBL/GenBank/DDBJ databases">
        <authorList>
            <person name="Rodrigo-Torres L."/>
            <person name="Arahal R. D."/>
            <person name="Lucena T."/>
        </authorList>
    </citation>
    <scope>NUCLEOTIDE SEQUENCE [LARGE SCALE GENOMIC DNA]</scope>
    <source>
        <strain evidence="1 2">SB0023/3</strain>
    </source>
</reference>
<dbReference type="AlphaFoldDB" id="A0A509EAK5"/>
<dbReference type="OrthoDB" id="7838294at2"/>
<proteinExistence type="predicted"/>
<gene>
    <name evidence="1" type="ORF">MET9862_01767</name>
</gene>
<dbReference type="Proteomes" id="UP000410984">
    <property type="component" value="Unassembled WGS sequence"/>
</dbReference>
<accession>A0A509EAK5</accession>
<evidence type="ECO:0000313" key="2">
    <source>
        <dbReference type="Proteomes" id="UP000410984"/>
    </source>
</evidence>
<dbReference type="EMBL" id="CABFPH010000018">
    <property type="protein sequence ID" value="VUD71190.1"/>
    <property type="molecule type" value="Genomic_DNA"/>
</dbReference>
<dbReference type="RefSeq" id="WP_142582657.1">
    <property type="nucleotide sequence ID" value="NZ_CABFPH010000018.1"/>
</dbReference>
<name>A0A509EAK5_9HYPH</name>